<gene>
    <name evidence="8" type="ORF">PPENT_87.1.T0530254</name>
</gene>
<keyword evidence="2" id="KW-1015">Disulfide bond</keyword>
<evidence type="ECO:0000256" key="1">
    <source>
        <dbReference type="ARBA" id="ARBA00022801"/>
    </source>
</evidence>
<evidence type="ECO:0000313" key="8">
    <source>
        <dbReference type="EMBL" id="CAD8170802.1"/>
    </source>
</evidence>
<proteinExistence type="inferred from homology"/>
<dbReference type="CDD" id="cd00842">
    <property type="entry name" value="MPP_ASMase"/>
    <property type="match status" value="1"/>
</dbReference>
<dbReference type="PANTHER" id="PTHR10340">
    <property type="entry name" value="SPHINGOMYELIN PHOSPHODIESTERASE"/>
    <property type="match status" value="1"/>
</dbReference>
<evidence type="ECO:0000256" key="2">
    <source>
        <dbReference type="ARBA" id="ARBA00023157"/>
    </source>
</evidence>
<dbReference type="InterPro" id="IPR008139">
    <property type="entry name" value="SaposinB_dom"/>
</dbReference>
<accession>A0A8S1V4P0</accession>
<evidence type="ECO:0000313" key="9">
    <source>
        <dbReference type="Proteomes" id="UP000689195"/>
    </source>
</evidence>
<dbReference type="PANTHER" id="PTHR10340:SF57">
    <property type="entry name" value="METALLOPHOS DOMAIN-CONTAINING PROTEIN"/>
    <property type="match status" value="1"/>
</dbReference>
<reference evidence="8" key="1">
    <citation type="submission" date="2021-01" db="EMBL/GenBank/DDBJ databases">
        <authorList>
            <consortium name="Genoscope - CEA"/>
            <person name="William W."/>
        </authorList>
    </citation>
    <scope>NUCLEOTIDE SEQUENCE</scope>
</reference>
<keyword evidence="3" id="KW-0325">Glycoprotein</keyword>
<dbReference type="EMBL" id="CAJJDO010000053">
    <property type="protein sequence ID" value="CAD8170802.1"/>
    <property type="molecule type" value="Genomic_DNA"/>
</dbReference>
<dbReference type="Pfam" id="PF00149">
    <property type="entry name" value="Metallophos"/>
    <property type="match status" value="1"/>
</dbReference>
<dbReference type="InterPro" id="IPR004843">
    <property type="entry name" value="Calcineurin-like_PHP"/>
</dbReference>
<evidence type="ECO:0000256" key="5">
    <source>
        <dbReference type="SAM" id="MobiDB-lite"/>
    </source>
</evidence>
<evidence type="ECO:0000256" key="4">
    <source>
        <dbReference type="PIRNR" id="PIRNR000948"/>
    </source>
</evidence>
<evidence type="ECO:0000256" key="3">
    <source>
        <dbReference type="ARBA" id="ARBA00023180"/>
    </source>
</evidence>
<protein>
    <recommendedName>
        <fullName evidence="4">Sphingomyelin phosphodiesterase</fullName>
    </recommendedName>
</protein>
<organism evidence="8 9">
    <name type="scientific">Paramecium pentaurelia</name>
    <dbReference type="NCBI Taxonomy" id="43138"/>
    <lineage>
        <taxon>Eukaryota</taxon>
        <taxon>Sar</taxon>
        <taxon>Alveolata</taxon>
        <taxon>Ciliophora</taxon>
        <taxon>Intramacronucleata</taxon>
        <taxon>Oligohymenophorea</taxon>
        <taxon>Peniculida</taxon>
        <taxon>Parameciidae</taxon>
        <taxon>Paramecium</taxon>
    </lineage>
</organism>
<feature type="signal peptide" evidence="6">
    <location>
        <begin position="1"/>
        <end position="20"/>
    </location>
</feature>
<evidence type="ECO:0000256" key="6">
    <source>
        <dbReference type="SAM" id="SignalP"/>
    </source>
</evidence>
<feature type="compositionally biased region" description="Basic residues" evidence="5">
    <location>
        <begin position="569"/>
        <end position="581"/>
    </location>
</feature>
<name>A0A8S1V4P0_9CILI</name>
<comment type="similarity">
    <text evidence="4">Belongs to the acid sphingomyelinase family.</text>
</comment>
<evidence type="ECO:0000259" key="7">
    <source>
        <dbReference type="PROSITE" id="PS50015"/>
    </source>
</evidence>
<dbReference type="Proteomes" id="UP000689195">
    <property type="component" value="Unassembled WGS sequence"/>
</dbReference>
<dbReference type="InterPro" id="IPR041805">
    <property type="entry name" value="ASMase/PPN1_MPP"/>
</dbReference>
<keyword evidence="4" id="KW-0326">Glycosidase</keyword>
<keyword evidence="6" id="KW-0732">Signal</keyword>
<dbReference type="PROSITE" id="PS50015">
    <property type="entry name" value="SAP_B"/>
    <property type="match status" value="1"/>
</dbReference>
<dbReference type="PIRSF" id="PIRSF000948">
    <property type="entry name" value="Sphingomy_PDE"/>
    <property type="match status" value="1"/>
</dbReference>
<sequence>MNKYIILLILCSICFSSSLSQQEKFFCKQCHKFVHTIQKVEHFWDKSIVWFLELVAEGYCSYAKIEKHSVCKGAIHEMTPVIFEGIQKRFLDEDFICPLIRWCPKVYEELKLEDYVSNILKDKPLNTQWPEIDGTDTIEIIHVSDIHTDLFYKEGSAQNCDEPLCCREGFKLKDYNPKKAGYWGSAAVCDLPERTFEQFVNFLKTDVINPNKKTFLFWTGDNVQHDVWKQGREYNIINSKRITEIFKKANLGIPIIPQVGNHEMFPVDQYDYMTEKDSNLRVEFSNMWRDWLGDETAEFFKKNGFYAKEFDNLKVIAFDSQICNPDNWYLLKDPTDPTGFLEWAEQELKDSELKDQAVYFTAHIFTQECMVPWARRFNALVERYAYIVRGQIYGHAHGEFYNLYKDQNGKPMNIAYISSSLTTYNNKLPSFRKFIVDAKTMIPLNYYEYRLNLDKYNYIGKDAILKWDIAFDFLSEYGVTRMYPADLYAITERLFTEPELVKKFDFNQNSGTGLSGDTAQYLYCLLNNSIKDDLKVCKGETLTKDWTQYISPGWRKRIDTSEEKEEKKQKKQQKKQKKQKK</sequence>
<keyword evidence="1 4" id="KW-0378">Hydrolase</keyword>
<dbReference type="GO" id="GO:0016787">
    <property type="term" value="F:hydrolase activity"/>
    <property type="evidence" value="ECO:0007669"/>
    <property type="project" value="UniProtKB-KW"/>
</dbReference>
<feature type="region of interest" description="Disordered" evidence="5">
    <location>
        <begin position="560"/>
        <end position="581"/>
    </location>
</feature>
<dbReference type="InterPro" id="IPR011160">
    <property type="entry name" value="Sphingomy_PDE"/>
</dbReference>
<feature type="domain" description="Saposin B-type" evidence="7">
    <location>
        <begin position="23"/>
        <end position="107"/>
    </location>
</feature>
<keyword evidence="9" id="KW-1185">Reference proteome</keyword>
<dbReference type="OrthoDB" id="286449at2759"/>
<comment type="caution">
    <text evidence="8">The sequence shown here is derived from an EMBL/GenBank/DDBJ whole genome shotgun (WGS) entry which is preliminary data.</text>
</comment>
<comment type="function">
    <text evidence="4">Converts sphingomyelin to ceramide.</text>
</comment>
<feature type="chain" id="PRO_5035787202" description="Sphingomyelin phosphodiesterase" evidence="6">
    <location>
        <begin position="21"/>
        <end position="581"/>
    </location>
</feature>
<dbReference type="AlphaFoldDB" id="A0A8S1V4P0"/>